<keyword evidence="5" id="KW-0472">Membrane</keyword>
<reference evidence="9" key="1">
    <citation type="submission" date="2021-02" db="EMBL/GenBank/DDBJ databases">
        <authorList>
            <person name="Nowell W R."/>
        </authorList>
    </citation>
    <scope>NUCLEOTIDE SEQUENCE</scope>
</reference>
<keyword evidence="2" id="KW-0812">Transmembrane</keyword>
<accession>A0A8S3ABJ5</accession>
<dbReference type="AlphaFoldDB" id="A0A8S3ABJ5"/>
<evidence type="ECO:0000256" key="3">
    <source>
        <dbReference type="ARBA" id="ARBA00022837"/>
    </source>
</evidence>
<dbReference type="GO" id="GO:0005886">
    <property type="term" value="C:plasma membrane"/>
    <property type="evidence" value="ECO:0007669"/>
    <property type="project" value="TreeGrafter"/>
</dbReference>
<comment type="caution">
    <text evidence="9">The sequence shown here is derived from an EMBL/GenBank/DDBJ whole genome shotgun (WGS) entry which is preliminary data.</text>
</comment>
<evidence type="ECO:0000256" key="7">
    <source>
        <dbReference type="PROSITE-ProRule" id="PRU00043"/>
    </source>
</evidence>
<evidence type="ECO:0000256" key="1">
    <source>
        <dbReference type="ARBA" id="ARBA00004167"/>
    </source>
</evidence>
<dbReference type="Pfam" id="PF00028">
    <property type="entry name" value="Cadherin"/>
    <property type="match status" value="1"/>
</dbReference>
<evidence type="ECO:0000256" key="2">
    <source>
        <dbReference type="ARBA" id="ARBA00022692"/>
    </source>
</evidence>
<organism evidence="9 10">
    <name type="scientific">Rotaria magnacalcarata</name>
    <dbReference type="NCBI Taxonomy" id="392030"/>
    <lineage>
        <taxon>Eukaryota</taxon>
        <taxon>Metazoa</taxon>
        <taxon>Spiralia</taxon>
        <taxon>Gnathifera</taxon>
        <taxon>Rotifera</taxon>
        <taxon>Eurotatoria</taxon>
        <taxon>Bdelloidea</taxon>
        <taxon>Philodinida</taxon>
        <taxon>Philodinidae</taxon>
        <taxon>Rotaria</taxon>
    </lineage>
</organism>
<feature type="non-terminal residue" evidence="9">
    <location>
        <position position="1"/>
    </location>
</feature>
<gene>
    <name evidence="9" type="ORF">SMN809_LOCUS43366</name>
</gene>
<dbReference type="GO" id="GO:0007156">
    <property type="term" value="P:homophilic cell adhesion via plasma membrane adhesion molecules"/>
    <property type="evidence" value="ECO:0007669"/>
    <property type="project" value="InterPro"/>
</dbReference>
<dbReference type="EMBL" id="CAJOBI010127688">
    <property type="protein sequence ID" value="CAF4709176.1"/>
    <property type="molecule type" value="Genomic_DNA"/>
</dbReference>
<evidence type="ECO:0000256" key="4">
    <source>
        <dbReference type="ARBA" id="ARBA00022889"/>
    </source>
</evidence>
<dbReference type="InterPro" id="IPR002126">
    <property type="entry name" value="Cadherin-like_dom"/>
</dbReference>
<feature type="non-terminal residue" evidence="9">
    <location>
        <position position="81"/>
    </location>
</feature>
<evidence type="ECO:0000256" key="5">
    <source>
        <dbReference type="ARBA" id="ARBA00022989"/>
    </source>
</evidence>
<dbReference type="InterPro" id="IPR050174">
    <property type="entry name" value="Protocadherin/Cadherin-CA"/>
</dbReference>
<dbReference type="GO" id="GO:0005509">
    <property type="term" value="F:calcium ion binding"/>
    <property type="evidence" value="ECO:0007669"/>
    <property type="project" value="UniProtKB-UniRule"/>
</dbReference>
<dbReference type="SMART" id="SM00112">
    <property type="entry name" value="CA"/>
    <property type="match status" value="1"/>
</dbReference>
<proteinExistence type="predicted"/>
<dbReference type="PROSITE" id="PS50268">
    <property type="entry name" value="CADHERIN_2"/>
    <property type="match status" value="1"/>
</dbReference>
<keyword evidence="4" id="KW-0130">Cell adhesion</keyword>
<dbReference type="SUPFAM" id="SSF49313">
    <property type="entry name" value="Cadherin-like"/>
    <property type="match status" value="1"/>
</dbReference>
<sequence length="81" mass="9278">TKSLIRIHAVDNDSNDNSHISYQFSPQISELIRQTFQLNSETGELFLLQSLDFEQYKEYRIQVTAQDSGPVSVPVYTTIIV</sequence>
<keyword evidence="3 7" id="KW-0106">Calcium</keyword>
<keyword evidence="5" id="KW-1133">Transmembrane helix</keyword>
<keyword evidence="6" id="KW-0325">Glycoprotein</keyword>
<protein>
    <recommendedName>
        <fullName evidence="8">Cadherin domain-containing protein</fullName>
    </recommendedName>
</protein>
<dbReference type="Proteomes" id="UP000676336">
    <property type="component" value="Unassembled WGS sequence"/>
</dbReference>
<evidence type="ECO:0000259" key="8">
    <source>
        <dbReference type="PROSITE" id="PS50268"/>
    </source>
</evidence>
<dbReference type="Gene3D" id="2.60.40.60">
    <property type="entry name" value="Cadherins"/>
    <property type="match status" value="1"/>
</dbReference>
<dbReference type="InterPro" id="IPR015919">
    <property type="entry name" value="Cadherin-like_sf"/>
</dbReference>
<dbReference type="PANTHER" id="PTHR24028:SF146">
    <property type="entry name" value="CADHERIN 96CB, ISOFORM D-RELATED"/>
    <property type="match status" value="1"/>
</dbReference>
<dbReference type="PANTHER" id="PTHR24028">
    <property type="entry name" value="CADHERIN-87A"/>
    <property type="match status" value="1"/>
</dbReference>
<comment type="subcellular location">
    <subcellularLocation>
        <location evidence="1">Membrane</location>
        <topology evidence="1">Single-pass membrane protein</topology>
    </subcellularLocation>
</comment>
<evidence type="ECO:0000256" key="6">
    <source>
        <dbReference type="ARBA" id="ARBA00023180"/>
    </source>
</evidence>
<feature type="domain" description="Cadherin" evidence="8">
    <location>
        <begin position="4"/>
        <end position="81"/>
    </location>
</feature>
<evidence type="ECO:0000313" key="10">
    <source>
        <dbReference type="Proteomes" id="UP000676336"/>
    </source>
</evidence>
<name>A0A8S3ABJ5_9BILA</name>
<evidence type="ECO:0000313" key="9">
    <source>
        <dbReference type="EMBL" id="CAF4709176.1"/>
    </source>
</evidence>
<dbReference type="CDD" id="cd11304">
    <property type="entry name" value="Cadherin_repeat"/>
    <property type="match status" value="1"/>
</dbReference>
<dbReference type="FunFam" id="2.60.40.60:FF:000002">
    <property type="entry name" value="Protocadherin alpha 2"/>
    <property type="match status" value="1"/>
</dbReference>